<organism evidence="3">
    <name type="scientific">Arcella intermedia</name>
    <dbReference type="NCBI Taxonomy" id="1963864"/>
    <lineage>
        <taxon>Eukaryota</taxon>
        <taxon>Amoebozoa</taxon>
        <taxon>Tubulinea</taxon>
        <taxon>Elardia</taxon>
        <taxon>Arcellinida</taxon>
        <taxon>Sphaerothecina</taxon>
        <taxon>Arcellidae</taxon>
        <taxon>Arcella</taxon>
    </lineage>
</organism>
<evidence type="ECO:0000259" key="1">
    <source>
        <dbReference type="PROSITE" id="PS50404"/>
    </source>
</evidence>
<dbReference type="CDD" id="cd03192">
    <property type="entry name" value="GST_C_Sigma_like"/>
    <property type="match status" value="1"/>
</dbReference>
<protein>
    <recommendedName>
        <fullName evidence="4">GST N-terminal domain-containing protein</fullName>
    </recommendedName>
</protein>
<evidence type="ECO:0008006" key="4">
    <source>
        <dbReference type="Google" id="ProtNLM"/>
    </source>
</evidence>
<dbReference type="SUPFAM" id="SSF47616">
    <property type="entry name" value="GST C-terminal domain-like"/>
    <property type="match status" value="1"/>
</dbReference>
<dbReference type="Gene3D" id="3.40.30.10">
    <property type="entry name" value="Glutaredoxin"/>
    <property type="match status" value="1"/>
</dbReference>
<dbReference type="InterPro" id="IPR036249">
    <property type="entry name" value="Thioredoxin-like_sf"/>
</dbReference>
<dbReference type="AlphaFoldDB" id="A0A6B2LJZ0"/>
<dbReference type="Pfam" id="PF13409">
    <property type="entry name" value="GST_N_2"/>
    <property type="match status" value="1"/>
</dbReference>
<dbReference type="InterPro" id="IPR040079">
    <property type="entry name" value="Glutathione_S-Trfase"/>
</dbReference>
<dbReference type="PROSITE" id="PS50405">
    <property type="entry name" value="GST_CTER"/>
    <property type="match status" value="1"/>
</dbReference>
<accession>A0A6B2LJZ0</accession>
<dbReference type="CDD" id="cd03039">
    <property type="entry name" value="GST_N_Sigma_like"/>
    <property type="match status" value="1"/>
</dbReference>
<feature type="domain" description="GST C-terminal" evidence="2">
    <location>
        <begin position="62"/>
        <end position="179"/>
    </location>
</feature>
<dbReference type="GO" id="GO:0006749">
    <property type="term" value="P:glutathione metabolic process"/>
    <property type="evidence" value="ECO:0007669"/>
    <property type="project" value="TreeGrafter"/>
</dbReference>
<dbReference type="SFLD" id="SFLDS00019">
    <property type="entry name" value="Glutathione_Transferase_(cytos"/>
    <property type="match status" value="1"/>
</dbReference>
<dbReference type="InterPro" id="IPR036282">
    <property type="entry name" value="Glutathione-S-Trfase_C_sf"/>
</dbReference>
<dbReference type="PANTHER" id="PTHR11571">
    <property type="entry name" value="GLUTATHIONE S-TRANSFERASE"/>
    <property type="match status" value="1"/>
</dbReference>
<dbReference type="GO" id="GO:0004364">
    <property type="term" value="F:glutathione transferase activity"/>
    <property type="evidence" value="ECO:0007669"/>
    <property type="project" value="TreeGrafter"/>
</dbReference>
<reference evidence="3" key="1">
    <citation type="journal article" date="2020" name="J. Eukaryot. Microbiol.">
        <title>De novo Sequencing, Assembly and Annotation of the Transcriptome for the Free-Living Testate Amoeba Arcella intermedia.</title>
        <authorList>
            <person name="Ribeiro G.M."/>
            <person name="Porfirio-Sousa A.L."/>
            <person name="Maurer-Alcala X.X."/>
            <person name="Katz L.A."/>
            <person name="Lahr D.J.G."/>
        </authorList>
    </citation>
    <scope>NUCLEOTIDE SEQUENCE</scope>
</reference>
<evidence type="ECO:0000259" key="2">
    <source>
        <dbReference type="PROSITE" id="PS50405"/>
    </source>
</evidence>
<proteinExistence type="predicted"/>
<evidence type="ECO:0000313" key="3">
    <source>
        <dbReference type="EMBL" id="NDV37412.1"/>
    </source>
</evidence>
<dbReference type="InterPro" id="IPR004046">
    <property type="entry name" value="GST_C"/>
</dbReference>
<dbReference type="Gene3D" id="1.20.1050.10">
    <property type="match status" value="1"/>
</dbReference>
<dbReference type="InterPro" id="IPR004045">
    <property type="entry name" value="Glutathione_S-Trfase_N"/>
</dbReference>
<dbReference type="SUPFAM" id="SSF52833">
    <property type="entry name" value="Thioredoxin-like"/>
    <property type="match status" value="1"/>
</dbReference>
<sequence>MAFRLAGVPFEDIRIPLSEWPQRKAAFPFGTVPVLEVDGRQLSNSNTILHYVGKAVGMQCGDAFQMAKADEFMNLVEEFVTAVFQALFRAPPAEKAQLVEELQKGAVPRYLGWIEKTLAENGGTFSVGPELSVADLKLYPAMQAVLAGKAFPAPSLDPYPTLAAVFKRIQQEVDSKLNK</sequence>
<feature type="domain" description="GST N-terminal" evidence="1">
    <location>
        <begin position="1"/>
        <end position="60"/>
    </location>
</feature>
<dbReference type="InterPro" id="IPR010987">
    <property type="entry name" value="Glutathione-S-Trfase_C-like"/>
</dbReference>
<dbReference type="Pfam" id="PF14497">
    <property type="entry name" value="GST_C_3"/>
    <property type="match status" value="1"/>
</dbReference>
<dbReference type="InterPro" id="IPR050213">
    <property type="entry name" value="GST_superfamily"/>
</dbReference>
<dbReference type="PANTHER" id="PTHR11571:SF252">
    <property type="entry name" value="GLUTATHIONE S-TRANSFERASE"/>
    <property type="match status" value="1"/>
</dbReference>
<dbReference type="EMBL" id="GIBP01008443">
    <property type="protein sequence ID" value="NDV37412.1"/>
    <property type="molecule type" value="Transcribed_RNA"/>
</dbReference>
<name>A0A6B2LJZ0_9EUKA</name>
<dbReference type="PROSITE" id="PS50404">
    <property type="entry name" value="GST_NTER"/>
    <property type="match status" value="1"/>
</dbReference>